<feature type="compositionally biased region" description="Polar residues" evidence="1">
    <location>
        <begin position="113"/>
        <end position="123"/>
    </location>
</feature>
<feature type="non-terminal residue" evidence="2">
    <location>
        <position position="1"/>
    </location>
</feature>
<sequence>RTALPTTNTPNITIAPTSSNLLPESVVNALVEVTSHGHITLKRKPDQVDNSEHTKHPWLDNQPLPSPAKPKKGRGQPKTSAAPATPNLGTQGPLLSDNISAASKSGRGRPRTSAVTPLHNGTQPPIKPIPLPAGSRASTRMLSSVVASIKMDTEIWDWSHFARIRIFKVIDLTSAVNGRHM</sequence>
<reference evidence="2 3" key="1">
    <citation type="journal article" date="2018" name="Evol. Lett.">
        <title>Horizontal gene cluster transfer increased hallucinogenic mushroom diversity.</title>
        <authorList>
            <person name="Reynolds H.T."/>
            <person name="Vijayakumar V."/>
            <person name="Gluck-Thaler E."/>
            <person name="Korotkin H.B."/>
            <person name="Matheny P.B."/>
            <person name="Slot J.C."/>
        </authorList>
    </citation>
    <scope>NUCLEOTIDE SEQUENCE [LARGE SCALE GENOMIC DNA]</scope>
    <source>
        <strain evidence="2 3">2631</strain>
    </source>
</reference>
<evidence type="ECO:0000313" key="3">
    <source>
        <dbReference type="Proteomes" id="UP000283269"/>
    </source>
</evidence>
<feature type="region of interest" description="Disordered" evidence="1">
    <location>
        <begin position="41"/>
        <end position="134"/>
    </location>
</feature>
<dbReference type="InParanoid" id="A0A409WSA5"/>
<evidence type="ECO:0000256" key="1">
    <source>
        <dbReference type="SAM" id="MobiDB-lite"/>
    </source>
</evidence>
<name>A0A409WSA5_PSICY</name>
<evidence type="ECO:0000313" key="2">
    <source>
        <dbReference type="EMBL" id="PPQ81400.1"/>
    </source>
</evidence>
<organism evidence="2 3">
    <name type="scientific">Psilocybe cyanescens</name>
    <dbReference type="NCBI Taxonomy" id="93625"/>
    <lineage>
        <taxon>Eukaryota</taxon>
        <taxon>Fungi</taxon>
        <taxon>Dikarya</taxon>
        <taxon>Basidiomycota</taxon>
        <taxon>Agaricomycotina</taxon>
        <taxon>Agaricomycetes</taxon>
        <taxon>Agaricomycetidae</taxon>
        <taxon>Agaricales</taxon>
        <taxon>Agaricineae</taxon>
        <taxon>Strophariaceae</taxon>
        <taxon>Psilocybe</taxon>
    </lineage>
</organism>
<dbReference type="EMBL" id="NHYD01003258">
    <property type="protein sequence ID" value="PPQ81400.1"/>
    <property type="molecule type" value="Genomic_DNA"/>
</dbReference>
<proteinExistence type="predicted"/>
<keyword evidence="3" id="KW-1185">Reference proteome</keyword>
<gene>
    <name evidence="2" type="ORF">CVT25_015917</name>
</gene>
<comment type="caution">
    <text evidence="2">The sequence shown here is derived from an EMBL/GenBank/DDBJ whole genome shotgun (WGS) entry which is preliminary data.</text>
</comment>
<dbReference type="Proteomes" id="UP000283269">
    <property type="component" value="Unassembled WGS sequence"/>
</dbReference>
<dbReference type="AlphaFoldDB" id="A0A409WSA5"/>
<feature type="compositionally biased region" description="Basic and acidic residues" evidence="1">
    <location>
        <begin position="43"/>
        <end position="58"/>
    </location>
</feature>
<accession>A0A409WSA5</accession>
<protein>
    <submittedName>
        <fullName evidence="2">Uncharacterized protein</fullName>
    </submittedName>
</protein>